<dbReference type="EMBL" id="BGPR01000763">
    <property type="protein sequence ID" value="GBM34556.1"/>
    <property type="molecule type" value="Genomic_DNA"/>
</dbReference>
<evidence type="ECO:0000313" key="1">
    <source>
        <dbReference type="EMBL" id="GBM34556.1"/>
    </source>
</evidence>
<comment type="caution">
    <text evidence="1">The sequence shown here is derived from an EMBL/GenBank/DDBJ whole genome shotgun (WGS) entry which is preliminary data.</text>
</comment>
<keyword evidence="2" id="KW-1185">Reference proteome</keyword>
<sequence>MLILSFFFEPSEIPIYPRCSRSRIDDRKREAFSRSSDYRGLSFPMFFPSRLIKPRRTLRSVDRCADTMNPDVTANENDEYNSSRELRKRSVVCCRISQSSKRALLRVASCFLLIM</sequence>
<organism evidence="1 2">
    <name type="scientific">Araneus ventricosus</name>
    <name type="common">Orbweaver spider</name>
    <name type="synonym">Epeira ventricosa</name>
    <dbReference type="NCBI Taxonomy" id="182803"/>
    <lineage>
        <taxon>Eukaryota</taxon>
        <taxon>Metazoa</taxon>
        <taxon>Ecdysozoa</taxon>
        <taxon>Arthropoda</taxon>
        <taxon>Chelicerata</taxon>
        <taxon>Arachnida</taxon>
        <taxon>Araneae</taxon>
        <taxon>Araneomorphae</taxon>
        <taxon>Entelegynae</taxon>
        <taxon>Araneoidea</taxon>
        <taxon>Araneidae</taxon>
        <taxon>Araneus</taxon>
    </lineage>
</organism>
<gene>
    <name evidence="1" type="ORF">AVEN_77521_1</name>
</gene>
<dbReference type="Proteomes" id="UP000499080">
    <property type="component" value="Unassembled WGS sequence"/>
</dbReference>
<proteinExistence type="predicted"/>
<evidence type="ECO:0000313" key="2">
    <source>
        <dbReference type="Proteomes" id="UP000499080"/>
    </source>
</evidence>
<dbReference type="AlphaFoldDB" id="A0A4Y2F2L7"/>
<accession>A0A4Y2F2L7</accession>
<reference evidence="1 2" key="1">
    <citation type="journal article" date="2019" name="Sci. Rep.">
        <title>Orb-weaving spider Araneus ventricosus genome elucidates the spidroin gene catalogue.</title>
        <authorList>
            <person name="Kono N."/>
            <person name="Nakamura H."/>
            <person name="Ohtoshi R."/>
            <person name="Moran D.A.P."/>
            <person name="Shinohara A."/>
            <person name="Yoshida Y."/>
            <person name="Fujiwara M."/>
            <person name="Mori M."/>
            <person name="Tomita M."/>
            <person name="Arakawa K."/>
        </authorList>
    </citation>
    <scope>NUCLEOTIDE SEQUENCE [LARGE SCALE GENOMIC DNA]</scope>
</reference>
<protein>
    <submittedName>
        <fullName evidence="1">Uncharacterized protein</fullName>
    </submittedName>
</protein>
<name>A0A4Y2F2L7_ARAVE</name>